<protein>
    <recommendedName>
        <fullName evidence="6">Acyl-[acyl-carrier-protein]--UDP-N-acetylglucosamine O-acyltransferase</fullName>
        <shortName evidence="6">UDP-N-acetylglucosamine acyltransferase</shortName>
        <ecNumber evidence="6">2.3.1.129</ecNumber>
    </recommendedName>
</protein>
<comment type="caution">
    <text evidence="8">The sequence shown here is derived from an EMBL/GenBank/DDBJ whole genome shotgun (WGS) entry which is preliminary data.</text>
</comment>
<evidence type="ECO:0000256" key="2">
    <source>
        <dbReference type="ARBA" id="ARBA00022556"/>
    </source>
</evidence>
<dbReference type="HAMAP" id="MF_00387">
    <property type="entry name" value="LpxA"/>
    <property type="match status" value="1"/>
</dbReference>
<dbReference type="PIRSF" id="PIRSF000456">
    <property type="entry name" value="UDP-GlcNAc_acltr"/>
    <property type="match status" value="1"/>
</dbReference>
<feature type="domain" description="UDP N-acetylglucosamine O-acyltransferase C-terminal" evidence="7">
    <location>
        <begin position="176"/>
        <end position="258"/>
    </location>
</feature>
<dbReference type="EC" id="2.3.1.129" evidence="6"/>
<evidence type="ECO:0000313" key="8">
    <source>
        <dbReference type="EMBL" id="MFC5068795.1"/>
    </source>
</evidence>
<comment type="subcellular location">
    <subcellularLocation>
        <location evidence="6">Cytoplasm</location>
    </subcellularLocation>
</comment>
<comment type="function">
    <text evidence="6">Involved in the biosynthesis of lipid A, a phosphorylated glycolipid that anchors the lipopolysaccharide to the outer membrane of the cell.</text>
</comment>
<evidence type="ECO:0000313" key="9">
    <source>
        <dbReference type="Proteomes" id="UP001595796"/>
    </source>
</evidence>
<keyword evidence="2 6" id="KW-0441">Lipid A biosynthesis</keyword>
<organism evidence="8 9">
    <name type="scientific">Flaviflagellibacter deserti</name>
    <dbReference type="NCBI Taxonomy" id="2267266"/>
    <lineage>
        <taxon>Bacteria</taxon>
        <taxon>Pseudomonadati</taxon>
        <taxon>Pseudomonadota</taxon>
        <taxon>Alphaproteobacteria</taxon>
        <taxon>Hyphomicrobiales</taxon>
        <taxon>Flaviflagellibacter</taxon>
    </lineage>
</organism>
<proteinExistence type="inferred from homology"/>
<comment type="pathway">
    <text evidence="6">Glycolipid biosynthesis; lipid IV(A) biosynthesis; lipid IV(A) from (3R)-3-hydroxytetradecanoyl-[acyl-carrier-protein] and UDP-N-acetyl-alpha-D-glucosamine: step 1/6.</text>
</comment>
<evidence type="ECO:0000256" key="6">
    <source>
        <dbReference type="HAMAP-Rule" id="MF_00387"/>
    </source>
</evidence>
<keyword evidence="4 6" id="KW-0443">Lipid metabolism</keyword>
<keyword evidence="5 6" id="KW-0012">Acyltransferase</keyword>
<dbReference type="NCBIfam" id="NF003657">
    <property type="entry name" value="PRK05289.1"/>
    <property type="match status" value="1"/>
</dbReference>
<dbReference type="GO" id="GO:0008780">
    <property type="term" value="F:acyl-[acyl-carrier-protein]-UDP-N-acetylglucosamine O-acyltransferase activity"/>
    <property type="evidence" value="ECO:0007669"/>
    <property type="project" value="UniProtKB-EC"/>
</dbReference>
<keyword evidence="1 6" id="KW-0444">Lipid biosynthesis</keyword>
<dbReference type="Pfam" id="PF13720">
    <property type="entry name" value="Acetyltransf_11"/>
    <property type="match status" value="1"/>
</dbReference>
<reference evidence="9" key="1">
    <citation type="journal article" date="2019" name="Int. J. Syst. Evol. Microbiol.">
        <title>The Global Catalogue of Microorganisms (GCM) 10K type strain sequencing project: providing services to taxonomists for standard genome sequencing and annotation.</title>
        <authorList>
            <consortium name="The Broad Institute Genomics Platform"/>
            <consortium name="The Broad Institute Genome Sequencing Center for Infectious Disease"/>
            <person name="Wu L."/>
            <person name="Ma J."/>
        </authorList>
    </citation>
    <scope>NUCLEOTIDE SEQUENCE [LARGE SCALE GENOMIC DNA]</scope>
    <source>
        <strain evidence="9">CGMCC 1.16444</strain>
    </source>
</reference>
<keyword evidence="6" id="KW-0677">Repeat</keyword>
<dbReference type="SUPFAM" id="SSF51161">
    <property type="entry name" value="Trimeric LpxA-like enzymes"/>
    <property type="match status" value="1"/>
</dbReference>
<keyword evidence="9" id="KW-1185">Reference proteome</keyword>
<dbReference type="InterPro" id="IPR001451">
    <property type="entry name" value="Hexapep"/>
</dbReference>
<evidence type="ECO:0000256" key="3">
    <source>
        <dbReference type="ARBA" id="ARBA00022679"/>
    </source>
</evidence>
<name>A0ABV9Z177_9HYPH</name>
<dbReference type="CDD" id="cd03351">
    <property type="entry name" value="LbH_UDP-GlcNAc_AT"/>
    <property type="match status" value="1"/>
</dbReference>
<comment type="subunit">
    <text evidence="6">Homotrimer.</text>
</comment>
<evidence type="ECO:0000256" key="4">
    <source>
        <dbReference type="ARBA" id="ARBA00023098"/>
    </source>
</evidence>
<dbReference type="InterPro" id="IPR010137">
    <property type="entry name" value="Lipid_A_LpxA"/>
</dbReference>
<keyword evidence="6" id="KW-0963">Cytoplasm</keyword>
<dbReference type="NCBIfam" id="TIGR01852">
    <property type="entry name" value="lipid_A_lpxA"/>
    <property type="match status" value="1"/>
</dbReference>
<dbReference type="InterPro" id="IPR029098">
    <property type="entry name" value="Acetyltransf_C"/>
</dbReference>
<comment type="similarity">
    <text evidence="6">Belongs to the transferase hexapeptide repeat family. LpxA subfamily.</text>
</comment>
<evidence type="ECO:0000259" key="7">
    <source>
        <dbReference type="Pfam" id="PF13720"/>
    </source>
</evidence>
<dbReference type="EMBL" id="JBHSJF010000006">
    <property type="protein sequence ID" value="MFC5068795.1"/>
    <property type="molecule type" value="Genomic_DNA"/>
</dbReference>
<dbReference type="RefSeq" id="WP_114956020.1">
    <property type="nucleotide sequence ID" value="NZ_JBHSJF010000006.1"/>
</dbReference>
<accession>A0ABV9Z177</accession>
<evidence type="ECO:0000256" key="5">
    <source>
        <dbReference type="ARBA" id="ARBA00023315"/>
    </source>
</evidence>
<dbReference type="PANTHER" id="PTHR43480">
    <property type="entry name" value="ACYL-[ACYL-CARRIER-PROTEIN]--UDP-N-ACETYLGLUCOSAMINE O-ACYLTRANSFERASE"/>
    <property type="match status" value="1"/>
</dbReference>
<dbReference type="InterPro" id="IPR011004">
    <property type="entry name" value="Trimer_LpxA-like_sf"/>
</dbReference>
<keyword evidence="3 6" id="KW-0808">Transferase</keyword>
<dbReference type="PANTHER" id="PTHR43480:SF1">
    <property type="entry name" value="ACYL-[ACYL-CARRIER-PROTEIN]--UDP-N-ACETYLGLUCOSAMINE O-ACYLTRANSFERASE, MITOCHONDRIAL-RELATED"/>
    <property type="match status" value="1"/>
</dbReference>
<dbReference type="Gene3D" id="2.160.10.10">
    <property type="entry name" value="Hexapeptide repeat proteins"/>
    <property type="match status" value="1"/>
</dbReference>
<dbReference type="Proteomes" id="UP001595796">
    <property type="component" value="Unassembled WGS sequence"/>
</dbReference>
<comment type="catalytic activity">
    <reaction evidence="6">
        <text>a (3R)-hydroxyacyl-[ACP] + UDP-N-acetyl-alpha-D-glucosamine = a UDP-3-O-[(3R)-3-hydroxyacyl]-N-acetyl-alpha-D-glucosamine + holo-[ACP]</text>
        <dbReference type="Rhea" id="RHEA:67812"/>
        <dbReference type="Rhea" id="RHEA-COMP:9685"/>
        <dbReference type="Rhea" id="RHEA-COMP:9945"/>
        <dbReference type="ChEBI" id="CHEBI:57705"/>
        <dbReference type="ChEBI" id="CHEBI:64479"/>
        <dbReference type="ChEBI" id="CHEBI:78827"/>
        <dbReference type="ChEBI" id="CHEBI:173225"/>
        <dbReference type="EC" id="2.3.1.129"/>
    </reaction>
</comment>
<gene>
    <name evidence="6 8" type="primary">lpxA</name>
    <name evidence="8" type="ORF">ACFPFW_12320</name>
</gene>
<sequence>MSHIHATAIIEDGARLGADIRIGPYCIIGPNVVLGDGVILHAHVVVAGHTTIGARTQLYPFASIGQPPQDLKFRGEISTLVIGEDCTIREGVTMNPGTAGGGLETIVGNRCTFLTGSHVGHDTKVGSDVILSNNVMLAGHVTVGDFVIMGGGAAVIQFARVGSHAFVGGLTGIENDLIPYGLATGNRARLDGLNLVGLRRRNFDRDAVNVLRRAYRELFAPEGTLKERVEDVATTFADTPLVQEIVDFIRAGGDRAICTPRIAERPDAA</sequence>
<evidence type="ECO:0000256" key="1">
    <source>
        <dbReference type="ARBA" id="ARBA00022516"/>
    </source>
</evidence>
<dbReference type="Pfam" id="PF00132">
    <property type="entry name" value="Hexapep"/>
    <property type="match status" value="1"/>
</dbReference>
<dbReference type="Gene3D" id="1.20.1180.10">
    <property type="entry name" value="Udp N-acetylglucosamine O-acyltransferase, C-terminal domain"/>
    <property type="match status" value="1"/>
</dbReference>
<dbReference type="InterPro" id="IPR037157">
    <property type="entry name" value="Acetyltransf_C_sf"/>
</dbReference>